<proteinExistence type="predicted"/>
<dbReference type="Proteomes" id="UP001283361">
    <property type="component" value="Unassembled WGS sequence"/>
</dbReference>
<dbReference type="AlphaFoldDB" id="A0AAE1CZU9"/>
<evidence type="ECO:0000256" key="1">
    <source>
        <dbReference type="SAM" id="MobiDB-lite"/>
    </source>
</evidence>
<feature type="compositionally biased region" description="Basic and acidic residues" evidence="1">
    <location>
        <begin position="23"/>
        <end position="32"/>
    </location>
</feature>
<accession>A0AAE1CZU9</accession>
<comment type="caution">
    <text evidence="2">The sequence shown here is derived from an EMBL/GenBank/DDBJ whole genome shotgun (WGS) entry which is preliminary data.</text>
</comment>
<organism evidence="2 3">
    <name type="scientific">Elysia crispata</name>
    <name type="common">lettuce slug</name>
    <dbReference type="NCBI Taxonomy" id="231223"/>
    <lineage>
        <taxon>Eukaryota</taxon>
        <taxon>Metazoa</taxon>
        <taxon>Spiralia</taxon>
        <taxon>Lophotrochozoa</taxon>
        <taxon>Mollusca</taxon>
        <taxon>Gastropoda</taxon>
        <taxon>Heterobranchia</taxon>
        <taxon>Euthyneura</taxon>
        <taxon>Panpulmonata</taxon>
        <taxon>Sacoglossa</taxon>
        <taxon>Placobranchoidea</taxon>
        <taxon>Plakobranchidae</taxon>
        <taxon>Elysia</taxon>
    </lineage>
</organism>
<sequence length="194" mass="21231">MKVLWCGEDLLVLDDSLSMGGGHPEEKPEQPKSDNINLRLTKAPNDDNIFRSQTVLLTESGPVAGKAACNVLANAFKNVSEVEISRSRIHDIQRETNELQNTDVPSHPCTLDRLTMKELDLALLSIKPNKAPGPDGITNDMLRHIGPAAKKTPLAIFNQSWHLGHVPSRWKEAVNVIKPILKTDSYGPIACSAA</sequence>
<keyword evidence="3" id="KW-1185">Reference proteome</keyword>
<protein>
    <submittedName>
        <fullName evidence="2">Uncharacterized protein</fullName>
    </submittedName>
</protein>
<gene>
    <name evidence="2" type="ORF">RRG08_039080</name>
</gene>
<evidence type="ECO:0000313" key="2">
    <source>
        <dbReference type="EMBL" id="KAK3746655.1"/>
    </source>
</evidence>
<evidence type="ECO:0000313" key="3">
    <source>
        <dbReference type="Proteomes" id="UP001283361"/>
    </source>
</evidence>
<reference evidence="2" key="1">
    <citation type="journal article" date="2023" name="G3 (Bethesda)">
        <title>A reference genome for the long-term kleptoplast-retaining sea slug Elysia crispata morphotype clarki.</title>
        <authorList>
            <person name="Eastman K.E."/>
            <person name="Pendleton A.L."/>
            <person name="Shaikh M.A."/>
            <person name="Suttiyut T."/>
            <person name="Ogas R."/>
            <person name="Tomko P."/>
            <person name="Gavelis G."/>
            <person name="Widhalm J.R."/>
            <person name="Wisecaver J.H."/>
        </authorList>
    </citation>
    <scope>NUCLEOTIDE SEQUENCE</scope>
    <source>
        <strain evidence="2">ECLA1</strain>
    </source>
</reference>
<feature type="region of interest" description="Disordered" evidence="1">
    <location>
        <begin position="16"/>
        <end position="35"/>
    </location>
</feature>
<dbReference type="EMBL" id="JAWDGP010006127">
    <property type="protein sequence ID" value="KAK3746655.1"/>
    <property type="molecule type" value="Genomic_DNA"/>
</dbReference>
<name>A0AAE1CZU9_9GAST</name>